<evidence type="ECO:0000256" key="13">
    <source>
        <dbReference type="ARBA" id="ARBA00022833"/>
    </source>
</evidence>
<dbReference type="Pfam" id="PF04389">
    <property type="entry name" value="Peptidase_M28"/>
    <property type="match status" value="1"/>
</dbReference>
<evidence type="ECO:0000256" key="15">
    <source>
        <dbReference type="ARBA" id="ARBA00023049"/>
    </source>
</evidence>
<name>A0A0C5XB59_NOCSI</name>
<evidence type="ECO:0000256" key="20">
    <source>
        <dbReference type="ARBA" id="ARBA00033328"/>
    </source>
</evidence>
<dbReference type="PANTHER" id="PTHR12053">
    <property type="entry name" value="PROTEASE FAMILY M28 PLASMA GLUTAMATE CARBOXYPEPTIDASE-RELATED"/>
    <property type="match status" value="1"/>
</dbReference>
<dbReference type="SUPFAM" id="SSF53187">
    <property type="entry name" value="Zn-dependent exopeptidases"/>
    <property type="match status" value="1"/>
</dbReference>
<keyword evidence="8" id="KW-0645">Protease</keyword>
<evidence type="ECO:0000256" key="4">
    <source>
        <dbReference type="ARBA" id="ARBA00004613"/>
    </source>
</evidence>
<evidence type="ECO:0000256" key="18">
    <source>
        <dbReference type="ARBA" id="ARBA00023228"/>
    </source>
</evidence>
<keyword evidence="12" id="KW-0256">Endoplasmic reticulum</keyword>
<evidence type="ECO:0000256" key="10">
    <source>
        <dbReference type="ARBA" id="ARBA00022729"/>
    </source>
</evidence>
<dbReference type="Proteomes" id="UP000030300">
    <property type="component" value="Chromosome"/>
</dbReference>
<keyword evidence="6" id="KW-0964">Secreted</keyword>
<keyword evidence="16" id="KW-0865">Zymogen</keyword>
<evidence type="ECO:0000256" key="12">
    <source>
        <dbReference type="ARBA" id="ARBA00022824"/>
    </source>
</evidence>
<evidence type="ECO:0000256" key="8">
    <source>
        <dbReference type="ARBA" id="ARBA00022670"/>
    </source>
</evidence>
<protein>
    <recommendedName>
        <fullName evidence="5">Carboxypeptidase Q</fullName>
    </recommendedName>
    <alternativeName>
        <fullName evidence="20">Plasma glutamate carboxypeptidase</fullName>
    </alternativeName>
</protein>
<keyword evidence="17" id="KW-0325">Glycoprotein</keyword>
<dbReference type="Gene3D" id="3.40.630.10">
    <property type="entry name" value="Zn peptidases"/>
    <property type="match status" value="1"/>
</dbReference>
<dbReference type="HOGENOM" id="CLU_051345_0_0_11"/>
<evidence type="ECO:0000256" key="1">
    <source>
        <dbReference type="ARBA" id="ARBA00004240"/>
    </source>
</evidence>
<evidence type="ECO:0000256" key="5">
    <source>
        <dbReference type="ARBA" id="ARBA00014116"/>
    </source>
</evidence>
<accession>A0A0C5XB59</accession>
<keyword evidence="14" id="KW-0333">Golgi apparatus</keyword>
<dbReference type="GeneID" id="96610303"/>
<dbReference type="InterPro" id="IPR007484">
    <property type="entry name" value="Peptidase_M28"/>
</dbReference>
<dbReference type="PANTHER" id="PTHR12053:SF3">
    <property type="entry name" value="CARBOXYPEPTIDASE Q"/>
    <property type="match status" value="1"/>
</dbReference>
<dbReference type="RefSeq" id="WP_052138744.1">
    <property type="nucleotide sequence ID" value="NZ_BJMC01000026.1"/>
</dbReference>
<dbReference type="EMBL" id="CP009896">
    <property type="protein sequence ID" value="AJR18490.1"/>
    <property type="molecule type" value="Genomic_DNA"/>
</dbReference>
<evidence type="ECO:0000256" key="7">
    <source>
        <dbReference type="ARBA" id="ARBA00022645"/>
    </source>
</evidence>
<dbReference type="GO" id="GO:0006508">
    <property type="term" value="P:proteolysis"/>
    <property type="evidence" value="ECO:0007669"/>
    <property type="project" value="UniProtKB-KW"/>
</dbReference>
<dbReference type="AlphaFoldDB" id="A0A0C5XB59"/>
<keyword evidence="11" id="KW-0378">Hydrolase</keyword>
<dbReference type="KEGG" id="psim:KR76_15820"/>
<dbReference type="GO" id="GO:0046872">
    <property type="term" value="F:metal ion binding"/>
    <property type="evidence" value="ECO:0007669"/>
    <property type="project" value="UniProtKB-KW"/>
</dbReference>
<gene>
    <name evidence="21" type="ORF">KR76_15820</name>
</gene>
<evidence type="ECO:0000256" key="16">
    <source>
        <dbReference type="ARBA" id="ARBA00023145"/>
    </source>
</evidence>
<keyword evidence="7" id="KW-0121">Carboxypeptidase</keyword>
<keyword evidence="13" id="KW-0862">Zinc</keyword>
<dbReference type="InterPro" id="IPR039866">
    <property type="entry name" value="CPQ"/>
</dbReference>
<dbReference type="STRING" id="2045.KR76_15820"/>
<keyword evidence="10" id="KW-0732">Signal</keyword>
<dbReference type="GO" id="GO:0004180">
    <property type="term" value="F:carboxypeptidase activity"/>
    <property type="evidence" value="ECO:0007669"/>
    <property type="project" value="UniProtKB-KW"/>
</dbReference>
<evidence type="ECO:0000313" key="22">
    <source>
        <dbReference type="Proteomes" id="UP000030300"/>
    </source>
</evidence>
<evidence type="ECO:0000256" key="19">
    <source>
        <dbReference type="ARBA" id="ARBA00025833"/>
    </source>
</evidence>
<evidence type="ECO:0000256" key="3">
    <source>
        <dbReference type="ARBA" id="ARBA00004555"/>
    </source>
</evidence>
<evidence type="ECO:0000256" key="6">
    <source>
        <dbReference type="ARBA" id="ARBA00022525"/>
    </source>
</evidence>
<evidence type="ECO:0000313" key="21">
    <source>
        <dbReference type="EMBL" id="AJR18490.1"/>
    </source>
</evidence>
<evidence type="ECO:0000256" key="2">
    <source>
        <dbReference type="ARBA" id="ARBA00004371"/>
    </source>
</evidence>
<evidence type="ECO:0000256" key="14">
    <source>
        <dbReference type="ARBA" id="ARBA00023034"/>
    </source>
</evidence>
<comment type="subcellular location">
    <subcellularLocation>
        <location evidence="1">Endoplasmic reticulum</location>
    </subcellularLocation>
    <subcellularLocation>
        <location evidence="3">Golgi apparatus</location>
    </subcellularLocation>
    <subcellularLocation>
        <location evidence="2">Lysosome</location>
    </subcellularLocation>
    <subcellularLocation>
        <location evidence="4">Secreted</location>
    </subcellularLocation>
</comment>
<dbReference type="OrthoDB" id="3497381at2"/>
<keyword evidence="9" id="KW-0479">Metal-binding</keyword>
<proteinExistence type="predicted"/>
<keyword evidence="22" id="KW-1185">Reference proteome</keyword>
<keyword evidence="18" id="KW-0458">Lysosome</keyword>
<reference evidence="21 22" key="1">
    <citation type="journal article" date="2015" name="Genome Announc.">
        <title>Complete Genome Sequence of Steroid-Transforming Nocardioides simplex VKM Ac-2033D.</title>
        <authorList>
            <person name="Shtratnikova V.Y."/>
            <person name="Schelkunov M.I."/>
            <person name="Pekov Y.A."/>
            <person name="Fokina V.V."/>
            <person name="Logacheva M.D."/>
            <person name="Sokolov S.L."/>
            <person name="Bragin E.Y."/>
            <person name="Ashapkin V.V."/>
            <person name="Donova M.V."/>
        </authorList>
    </citation>
    <scope>NUCLEOTIDE SEQUENCE [LARGE SCALE GENOMIC DNA]</scope>
    <source>
        <strain evidence="21 22">VKM Ac-2033D</strain>
    </source>
</reference>
<sequence length="483" mass="52455">MTPRVPEVATTEQLMATIDDLVAMAPRATGTAGGAKAADYVADRFRGAGLDEVWVEETDSFAWEPSLTTVHVDGEEVACAPIRHCALPGHEHVGTLGTGPDGVTAELVDIGAGKVADHDVAGRIVLFDLTFDLPQWALLPLSEYVHDPDRRMLNREALRSRNPYITSLTRTMRDAAAAGAVGVIGVLRDYPESLSYHNEYYRRTLLTLPGAWLTRSAGAALRRRLGPGAQARLTLVAERRRVTARTVIGVLHGASPETVMVQSHHDSIGPGAVEDASGTAEVIALAEHAVARFRAGRPWQKTLMFVTFDSHFTGYQAHRAFARRYTIDADSPYRLALNLTVEHVGLRARAGADGGFETLDESEPRAFFENVSPPMKLAVARAIRRHGLGATSMLNASLLEFTLDGMPTDASFTFTAGVPTISLVSGPLYLYDDADTVDKIDVDQLVPVARAFADLMEAADSRHPGRLGLIPRAVRRRLPRGRW</sequence>
<evidence type="ECO:0000256" key="17">
    <source>
        <dbReference type="ARBA" id="ARBA00023180"/>
    </source>
</evidence>
<dbReference type="GO" id="GO:0070573">
    <property type="term" value="F:metallodipeptidase activity"/>
    <property type="evidence" value="ECO:0007669"/>
    <property type="project" value="InterPro"/>
</dbReference>
<comment type="subunit">
    <text evidence="19">Homodimer. The monomeric form is inactive while the homodimer is active.</text>
</comment>
<organism evidence="21 22">
    <name type="scientific">Nocardioides simplex</name>
    <name type="common">Arthrobacter simplex</name>
    <dbReference type="NCBI Taxonomy" id="2045"/>
    <lineage>
        <taxon>Bacteria</taxon>
        <taxon>Bacillati</taxon>
        <taxon>Actinomycetota</taxon>
        <taxon>Actinomycetes</taxon>
        <taxon>Propionibacteriales</taxon>
        <taxon>Nocardioidaceae</taxon>
        <taxon>Pimelobacter</taxon>
    </lineage>
</organism>
<dbReference type="GO" id="GO:0005576">
    <property type="term" value="C:extracellular region"/>
    <property type="evidence" value="ECO:0007669"/>
    <property type="project" value="UniProtKB-SubCell"/>
</dbReference>
<evidence type="ECO:0000256" key="9">
    <source>
        <dbReference type="ARBA" id="ARBA00022723"/>
    </source>
</evidence>
<dbReference type="Gene3D" id="3.50.30.30">
    <property type="match status" value="1"/>
</dbReference>
<keyword evidence="15" id="KW-0482">Metalloprotease</keyword>
<dbReference type="GO" id="GO:0005764">
    <property type="term" value="C:lysosome"/>
    <property type="evidence" value="ECO:0007669"/>
    <property type="project" value="UniProtKB-SubCell"/>
</dbReference>
<evidence type="ECO:0000256" key="11">
    <source>
        <dbReference type="ARBA" id="ARBA00022801"/>
    </source>
</evidence>